<proteinExistence type="predicted"/>
<accession>A0A7C4PL35</accession>
<organism evidence="2">
    <name type="scientific">Anaerolinea thermolimosa</name>
    <dbReference type="NCBI Taxonomy" id="229919"/>
    <lineage>
        <taxon>Bacteria</taxon>
        <taxon>Bacillati</taxon>
        <taxon>Chloroflexota</taxon>
        <taxon>Anaerolineae</taxon>
        <taxon>Anaerolineales</taxon>
        <taxon>Anaerolineaceae</taxon>
        <taxon>Anaerolinea</taxon>
    </lineage>
</organism>
<dbReference type="InterPro" id="IPR018551">
    <property type="entry name" value="DUF2007"/>
</dbReference>
<dbReference type="EMBL" id="DSYK01000461">
    <property type="protein sequence ID" value="HGS22084.1"/>
    <property type="molecule type" value="Genomic_DNA"/>
</dbReference>
<dbReference type="Pfam" id="PF09413">
    <property type="entry name" value="DUF2007"/>
    <property type="match status" value="1"/>
</dbReference>
<sequence length="90" mass="9708">MNPPKFVPVYTAEGNLAGEMIRLMLESFGIQSILLQESAGAAYGFTVGPMGEVTIMVAENQAEDARQLILAMERGDLEIPPSPEGNEPQE</sequence>
<gene>
    <name evidence="2" type="ORF">ENT37_09465</name>
</gene>
<feature type="domain" description="DUF2007" evidence="1">
    <location>
        <begin position="9"/>
        <end position="71"/>
    </location>
</feature>
<dbReference type="AlphaFoldDB" id="A0A7C4PL35"/>
<evidence type="ECO:0000259" key="1">
    <source>
        <dbReference type="Pfam" id="PF09413"/>
    </source>
</evidence>
<protein>
    <recommendedName>
        <fullName evidence="1">DUF2007 domain-containing protein</fullName>
    </recommendedName>
</protein>
<reference evidence="2" key="1">
    <citation type="journal article" date="2020" name="mSystems">
        <title>Genome- and Community-Level Interaction Insights into Carbon Utilization and Element Cycling Functions of Hydrothermarchaeota in Hydrothermal Sediment.</title>
        <authorList>
            <person name="Zhou Z."/>
            <person name="Liu Y."/>
            <person name="Xu W."/>
            <person name="Pan J."/>
            <person name="Luo Z.H."/>
            <person name="Li M."/>
        </authorList>
    </citation>
    <scope>NUCLEOTIDE SEQUENCE [LARGE SCALE GENOMIC DNA]</scope>
    <source>
        <strain evidence="2">SpSt-573</strain>
    </source>
</reference>
<name>A0A7C4PL35_9CHLR</name>
<comment type="caution">
    <text evidence="2">The sequence shown here is derived from an EMBL/GenBank/DDBJ whole genome shotgun (WGS) entry which is preliminary data.</text>
</comment>
<evidence type="ECO:0000313" key="2">
    <source>
        <dbReference type="EMBL" id="HGS22084.1"/>
    </source>
</evidence>